<gene>
    <name evidence="1" type="ORF">H5410_013521</name>
</gene>
<proteinExistence type="predicted"/>
<name>A0A9J5ZNG2_SOLCO</name>
<protein>
    <submittedName>
        <fullName evidence="1">Uncharacterized protein</fullName>
    </submittedName>
</protein>
<comment type="caution">
    <text evidence="1">The sequence shown here is derived from an EMBL/GenBank/DDBJ whole genome shotgun (WGS) entry which is preliminary data.</text>
</comment>
<dbReference type="AlphaFoldDB" id="A0A9J5ZNG2"/>
<evidence type="ECO:0000313" key="1">
    <source>
        <dbReference type="EMBL" id="KAG5613697.1"/>
    </source>
</evidence>
<dbReference type="OrthoDB" id="1301749at2759"/>
<keyword evidence="2" id="KW-1185">Reference proteome</keyword>
<organism evidence="1 2">
    <name type="scientific">Solanum commersonii</name>
    <name type="common">Commerson's wild potato</name>
    <name type="synonym">Commerson's nightshade</name>
    <dbReference type="NCBI Taxonomy" id="4109"/>
    <lineage>
        <taxon>Eukaryota</taxon>
        <taxon>Viridiplantae</taxon>
        <taxon>Streptophyta</taxon>
        <taxon>Embryophyta</taxon>
        <taxon>Tracheophyta</taxon>
        <taxon>Spermatophyta</taxon>
        <taxon>Magnoliopsida</taxon>
        <taxon>eudicotyledons</taxon>
        <taxon>Gunneridae</taxon>
        <taxon>Pentapetalae</taxon>
        <taxon>asterids</taxon>
        <taxon>lamiids</taxon>
        <taxon>Solanales</taxon>
        <taxon>Solanaceae</taxon>
        <taxon>Solanoideae</taxon>
        <taxon>Solaneae</taxon>
        <taxon>Solanum</taxon>
    </lineage>
</organism>
<sequence length="300" mass="33934">MGRNANSAEEPNKPWCFVGDYNDSMGVNIRGSNNRYTPESLEKIDRALVTDAWPKNAQTYHHSFTKCRVDHAPYMEMTEKEEDYIKYFKFLNCWADQPKFLDTVKASWERTVGGIACGDFTLAPVLLSYGGRAILVKHVLQSLPIHLLSASDPPDVSDTIEHIFNNGHFTYMWKSFAAAGITNDHVSLPLLLAIVVTKYNNAKTQITLTSYTYIHLLEPLEESLGSKYGGKSPNVSRVKYAIYKDNYKLMSTISPKSNGLQTGRICFKLGENCIHDTKVILIKWIKPPNHWVKINTDGVH</sequence>
<evidence type="ECO:0000313" key="2">
    <source>
        <dbReference type="Proteomes" id="UP000824120"/>
    </source>
</evidence>
<dbReference type="EMBL" id="JACXVP010000003">
    <property type="protein sequence ID" value="KAG5613697.1"/>
    <property type="molecule type" value="Genomic_DNA"/>
</dbReference>
<accession>A0A9J5ZNG2</accession>
<reference evidence="1 2" key="1">
    <citation type="submission" date="2020-09" db="EMBL/GenBank/DDBJ databases">
        <title>De no assembly of potato wild relative species, Solanum commersonii.</title>
        <authorList>
            <person name="Cho K."/>
        </authorList>
    </citation>
    <scope>NUCLEOTIDE SEQUENCE [LARGE SCALE GENOMIC DNA]</scope>
    <source>
        <strain evidence="1">LZ3.2</strain>
        <tissue evidence="1">Leaf</tissue>
    </source>
</reference>
<dbReference type="Proteomes" id="UP000824120">
    <property type="component" value="Chromosome 3"/>
</dbReference>